<dbReference type="AlphaFoldDB" id="F8F180"/>
<evidence type="ECO:0000259" key="8">
    <source>
        <dbReference type="Pfam" id="PF01850"/>
    </source>
</evidence>
<evidence type="ECO:0000256" key="5">
    <source>
        <dbReference type="ARBA" id="ARBA00022801"/>
    </source>
</evidence>
<dbReference type="SUPFAM" id="SSF88723">
    <property type="entry name" value="PIN domain-like"/>
    <property type="match status" value="1"/>
</dbReference>
<evidence type="ECO:0000256" key="2">
    <source>
        <dbReference type="ARBA" id="ARBA00022649"/>
    </source>
</evidence>
<gene>
    <name evidence="9" type="ordered locus">Spica_0564</name>
</gene>
<evidence type="ECO:0000256" key="1">
    <source>
        <dbReference type="ARBA" id="ARBA00001946"/>
    </source>
</evidence>
<evidence type="ECO:0000256" key="4">
    <source>
        <dbReference type="ARBA" id="ARBA00022723"/>
    </source>
</evidence>
<keyword evidence="4" id="KW-0479">Metal-binding</keyword>
<dbReference type="InterPro" id="IPR029060">
    <property type="entry name" value="PIN-like_dom_sf"/>
</dbReference>
<dbReference type="OrthoDB" id="9789052at2"/>
<protein>
    <submittedName>
        <fullName evidence="9">PilT protein domain protein</fullName>
    </submittedName>
</protein>
<dbReference type="HOGENOM" id="CLU_118482_5_0_12"/>
<keyword evidence="2" id="KW-1277">Toxin-antitoxin system</keyword>
<evidence type="ECO:0000256" key="7">
    <source>
        <dbReference type="ARBA" id="ARBA00038093"/>
    </source>
</evidence>
<dbReference type="PANTHER" id="PTHR33653">
    <property type="entry name" value="RIBONUCLEASE VAPC2"/>
    <property type="match status" value="1"/>
</dbReference>
<dbReference type="PANTHER" id="PTHR33653:SF1">
    <property type="entry name" value="RIBONUCLEASE VAPC2"/>
    <property type="match status" value="1"/>
</dbReference>
<proteinExistence type="inferred from homology"/>
<dbReference type="CDD" id="cd18753">
    <property type="entry name" value="PIN_VapC4-5_FitB-like"/>
    <property type="match status" value="1"/>
</dbReference>
<dbReference type="InterPro" id="IPR050556">
    <property type="entry name" value="Type_II_TA_system_RNase"/>
</dbReference>
<evidence type="ECO:0000256" key="6">
    <source>
        <dbReference type="ARBA" id="ARBA00022842"/>
    </source>
</evidence>
<feature type="domain" description="PIN" evidence="8">
    <location>
        <begin position="4"/>
        <end position="123"/>
    </location>
</feature>
<evidence type="ECO:0000313" key="9">
    <source>
        <dbReference type="EMBL" id="AEJ18724.1"/>
    </source>
</evidence>
<dbReference type="GO" id="GO:0016787">
    <property type="term" value="F:hydrolase activity"/>
    <property type="evidence" value="ECO:0007669"/>
    <property type="project" value="UniProtKB-KW"/>
</dbReference>
<dbReference type="Gene3D" id="3.40.50.1010">
    <property type="entry name" value="5'-nuclease"/>
    <property type="match status" value="1"/>
</dbReference>
<organism evidence="9 10">
    <name type="scientific">Gracilinema caldarium (strain ATCC 51460 / DSM 7334 / H1)</name>
    <name type="common">Treponema caldarium</name>
    <dbReference type="NCBI Taxonomy" id="744872"/>
    <lineage>
        <taxon>Bacteria</taxon>
        <taxon>Pseudomonadati</taxon>
        <taxon>Spirochaetota</taxon>
        <taxon>Spirochaetia</taxon>
        <taxon>Spirochaetales</taxon>
        <taxon>Breznakiellaceae</taxon>
        <taxon>Gracilinema</taxon>
    </lineage>
</organism>
<evidence type="ECO:0000313" key="10">
    <source>
        <dbReference type="Proteomes" id="UP000000503"/>
    </source>
</evidence>
<sequence length="133" mass="14944">MTKILLDTNAYSEFMSGNALVFDYIVEAEEIFLSTVMIGELFAGFKGGKKYTQNIAYLKSFINKDGVKIINVTFETAEIFGEIKSDLTKKGKMIPLNDIWIAAHTIETGAKLITFDAHFKHINGLRIWDELTG</sequence>
<keyword evidence="3" id="KW-0540">Nuclease</keyword>
<dbReference type="eggNOG" id="COG1487">
    <property type="taxonomic scope" value="Bacteria"/>
</dbReference>
<comment type="similarity">
    <text evidence="7">Belongs to the PINc/VapC protein family.</text>
</comment>
<dbReference type="Proteomes" id="UP000000503">
    <property type="component" value="Chromosome"/>
</dbReference>
<keyword evidence="5" id="KW-0378">Hydrolase</keyword>
<keyword evidence="10" id="KW-1185">Reference proteome</keyword>
<reference evidence="10" key="1">
    <citation type="journal article" date="2013" name="Stand. Genomic Sci.">
        <title>Genome sequence of the thermophilic fresh-water bacterium Spirochaeta caldaria type strain (H1(T)), reclassification of Spirochaeta caldaria, Spirochaeta stenostrepta, and Spirochaeta zuelzerae in the genus Treponema as Treponema caldaria comb. nov., Treponema stenostrepta comb. nov., and Treponema zuelzerae comb. nov., and emendation of the genus Treponema.</title>
        <authorList>
            <person name="Abt B."/>
            <person name="Goker M."/>
            <person name="Scheuner C."/>
            <person name="Han C."/>
            <person name="Lu M."/>
            <person name="Misra M."/>
            <person name="Lapidus A."/>
            <person name="Nolan M."/>
            <person name="Lucas S."/>
            <person name="Hammon N."/>
            <person name="Deshpande S."/>
            <person name="Cheng J.F."/>
            <person name="Tapia R."/>
            <person name="Goodwin L.A."/>
            <person name="Pitluck S."/>
            <person name="Liolios K."/>
            <person name="Pagani I."/>
            <person name="Ivanova N."/>
            <person name="Mavromatis K."/>
            <person name="Mikhailova N."/>
            <person name="Huntemann M."/>
            <person name="Pati A."/>
            <person name="Chen A."/>
            <person name="Palaniappan K."/>
            <person name="Land M."/>
            <person name="Hauser L."/>
            <person name="Jeffries C.D."/>
            <person name="Rohde M."/>
            <person name="Spring S."/>
            <person name="Gronow S."/>
            <person name="Detter J.C."/>
            <person name="Bristow J."/>
            <person name="Eisen J.A."/>
            <person name="Markowitz V."/>
            <person name="Hugenholtz P."/>
            <person name="Kyrpides N.C."/>
            <person name="Woyke T."/>
            <person name="Klenk H.P."/>
        </authorList>
    </citation>
    <scope>NUCLEOTIDE SEQUENCE</scope>
    <source>
        <strain evidence="10">ATCC 51460 / DSM 7334 / H1</strain>
    </source>
</reference>
<accession>F8F180</accession>
<dbReference type="InterPro" id="IPR002716">
    <property type="entry name" value="PIN_dom"/>
</dbReference>
<dbReference type="EMBL" id="CP002868">
    <property type="protein sequence ID" value="AEJ18724.1"/>
    <property type="molecule type" value="Genomic_DNA"/>
</dbReference>
<dbReference type="Pfam" id="PF01850">
    <property type="entry name" value="PIN"/>
    <property type="match status" value="1"/>
</dbReference>
<dbReference type="STRING" id="744872.Spica_0564"/>
<evidence type="ECO:0000256" key="3">
    <source>
        <dbReference type="ARBA" id="ARBA00022722"/>
    </source>
</evidence>
<comment type="cofactor">
    <cofactor evidence="1">
        <name>Mg(2+)</name>
        <dbReference type="ChEBI" id="CHEBI:18420"/>
    </cofactor>
</comment>
<keyword evidence="6" id="KW-0460">Magnesium</keyword>
<dbReference type="GO" id="GO:0046872">
    <property type="term" value="F:metal ion binding"/>
    <property type="evidence" value="ECO:0007669"/>
    <property type="project" value="UniProtKB-KW"/>
</dbReference>
<dbReference type="GO" id="GO:0004518">
    <property type="term" value="F:nuclease activity"/>
    <property type="evidence" value="ECO:0007669"/>
    <property type="project" value="UniProtKB-KW"/>
</dbReference>
<dbReference type="RefSeq" id="WP_013968036.1">
    <property type="nucleotide sequence ID" value="NC_015732.1"/>
</dbReference>
<dbReference type="KEGG" id="scd:Spica_0564"/>
<name>F8F180_GRAC1</name>